<dbReference type="EC" id="2.7.13.3" evidence="3"/>
<evidence type="ECO:0000256" key="7">
    <source>
        <dbReference type="ARBA" id="ARBA00022741"/>
    </source>
</evidence>
<evidence type="ECO:0000313" key="16">
    <source>
        <dbReference type="Proteomes" id="UP000570361"/>
    </source>
</evidence>
<evidence type="ECO:0000259" key="14">
    <source>
        <dbReference type="PROSITE" id="PS50885"/>
    </source>
</evidence>
<dbReference type="InterPro" id="IPR050640">
    <property type="entry name" value="Bact_2-comp_sensor_kinase"/>
</dbReference>
<evidence type="ECO:0000256" key="10">
    <source>
        <dbReference type="ARBA" id="ARBA00023012"/>
    </source>
</evidence>
<evidence type="ECO:0000259" key="13">
    <source>
        <dbReference type="PROSITE" id="PS50109"/>
    </source>
</evidence>
<comment type="catalytic activity">
    <reaction evidence="1">
        <text>ATP + protein L-histidine = ADP + protein N-phospho-L-histidine.</text>
        <dbReference type="EC" id="2.7.13.3"/>
    </reaction>
</comment>
<dbReference type="EMBL" id="JACHXK010000018">
    <property type="protein sequence ID" value="MBB3113304.1"/>
    <property type="molecule type" value="Genomic_DNA"/>
</dbReference>
<dbReference type="RefSeq" id="WP_183603402.1">
    <property type="nucleotide sequence ID" value="NZ_JACHXK010000018.1"/>
</dbReference>
<evidence type="ECO:0000256" key="9">
    <source>
        <dbReference type="ARBA" id="ARBA00022840"/>
    </source>
</evidence>
<evidence type="ECO:0000256" key="3">
    <source>
        <dbReference type="ARBA" id="ARBA00012438"/>
    </source>
</evidence>
<feature type="transmembrane region" description="Helical" evidence="12">
    <location>
        <begin position="300"/>
        <end position="322"/>
    </location>
</feature>
<keyword evidence="8 15" id="KW-0418">Kinase</keyword>
<evidence type="ECO:0000256" key="6">
    <source>
        <dbReference type="ARBA" id="ARBA00022679"/>
    </source>
</evidence>
<dbReference type="PROSITE" id="PS50885">
    <property type="entry name" value="HAMP"/>
    <property type="match status" value="1"/>
</dbReference>
<keyword evidence="9" id="KW-0067">ATP-binding</keyword>
<dbReference type="PANTHER" id="PTHR34220">
    <property type="entry name" value="SENSOR HISTIDINE KINASE YPDA"/>
    <property type="match status" value="1"/>
</dbReference>
<accession>A0A7W5B347</accession>
<keyword evidence="6" id="KW-0808">Transferase</keyword>
<evidence type="ECO:0000313" key="15">
    <source>
        <dbReference type="EMBL" id="MBB3113304.1"/>
    </source>
</evidence>
<gene>
    <name evidence="15" type="ORF">FHS18_005416</name>
</gene>
<keyword evidence="7" id="KW-0547">Nucleotide-binding</keyword>
<feature type="domain" description="Histidine kinase" evidence="13">
    <location>
        <begin position="484"/>
        <end position="586"/>
    </location>
</feature>
<dbReference type="Proteomes" id="UP000570361">
    <property type="component" value="Unassembled WGS sequence"/>
</dbReference>
<dbReference type="Pfam" id="PF02518">
    <property type="entry name" value="HATPase_c"/>
    <property type="match status" value="1"/>
</dbReference>
<evidence type="ECO:0000256" key="2">
    <source>
        <dbReference type="ARBA" id="ARBA00004651"/>
    </source>
</evidence>
<dbReference type="PROSITE" id="PS50109">
    <property type="entry name" value="HIS_KIN"/>
    <property type="match status" value="1"/>
</dbReference>
<keyword evidence="16" id="KW-1185">Reference proteome</keyword>
<keyword evidence="5" id="KW-0597">Phosphoprotein</keyword>
<dbReference type="PANTHER" id="PTHR34220:SF7">
    <property type="entry name" value="SENSOR HISTIDINE KINASE YPDA"/>
    <property type="match status" value="1"/>
</dbReference>
<dbReference type="InterPro" id="IPR005467">
    <property type="entry name" value="His_kinase_dom"/>
</dbReference>
<dbReference type="Gene3D" id="1.10.287.130">
    <property type="match status" value="1"/>
</dbReference>
<reference evidence="15 16" key="1">
    <citation type="submission" date="2020-08" db="EMBL/GenBank/DDBJ databases">
        <title>Genomic Encyclopedia of Type Strains, Phase III (KMG-III): the genomes of soil and plant-associated and newly described type strains.</title>
        <authorList>
            <person name="Whitman W."/>
        </authorList>
    </citation>
    <scope>NUCLEOTIDE SEQUENCE [LARGE SCALE GENOMIC DNA]</scope>
    <source>
        <strain evidence="15 16">CECT 5862</strain>
    </source>
</reference>
<evidence type="ECO:0000256" key="5">
    <source>
        <dbReference type="ARBA" id="ARBA00022553"/>
    </source>
</evidence>
<protein>
    <recommendedName>
        <fullName evidence="3">histidine kinase</fullName>
        <ecNumber evidence="3">2.7.13.3</ecNumber>
    </recommendedName>
</protein>
<evidence type="ECO:0000256" key="8">
    <source>
        <dbReference type="ARBA" id="ARBA00022777"/>
    </source>
</evidence>
<dbReference type="SMART" id="SM00387">
    <property type="entry name" value="HATPase_c"/>
    <property type="match status" value="1"/>
</dbReference>
<organism evidence="15 16">
    <name type="scientific">Paenibacillus phyllosphaerae</name>
    <dbReference type="NCBI Taxonomy" id="274593"/>
    <lineage>
        <taxon>Bacteria</taxon>
        <taxon>Bacillati</taxon>
        <taxon>Bacillota</taxon>
        <taxon>Bacilli</taxon>
        <taxon>Bacillales</taxon>
        <taxon>Paenibacillaceae</taxon>
        <taxon>Paenibacillus</taxon>
    </lineage>
</organism>
<dbReference type="InterPro" id="IPR003594">
    <property type="entry name" value="HATPase_dom"/>
</dbReference>
<proteinExistence type="predicted"/>
<dbReference type="SUPFAM" id="SSF55874">
    <property type="entry name" value="ATPase domain of HSP90 chaperone/DNA topoisomerase II/histidine kinase"/>
    <property type="match status" value="1"/>
</dbReference>
<keyword evidence="4" id="KW-1003">Cell membrane</keyword>
<dbReference type="InterPro" id="IPR010559">
    <property type="entry name" value="Sig_transdc_His_kin_internal"/>
</dbReference>
<dbReference type="CDD" id="cd06225">
    <property type="entry name" value="HAMP"/>
    <property type="match status" value="1"/>
</dbReference>
<dbReference type="Gene3D" id="3.30.565.10">
    <property type="entry name" value="Histidine kinase-like ATPase, C-terminal domain"/>
    <property type="match status" value="1"/>
</dbReference>
<comment type="caution">
    <text evidence="15">The sequence shown here is derived from an EMBL/GenBank/DDBJ whole genome shotgun (WGS) entry which is preliminary data.</text>
</comment>
<dbReference type="Pfam" id="PF06580">
    <property type="entry name" value="His_kinase"/>
    <property type="match status" value="1"/>
</dbReference>
<feature type="transmembrane region" description="Helical" evidence="12">
    <location>
        <begin position="15"/>
        <end position="34"/>
    </location>
</feature>
<dbReference type="InterPro" id="IPR036890">
    <property type="entry name" value="HATPase_C_sf"/>
</dbReference>
<keyword evidence="11 12" id="KW-0472">Membrane</keyword>
<dbReference type="AlphaFoldDB" id="A0A7W5B347"/>
<keyword evidence="12" id="KW-0812">Transmembrane</keyword>
<evidence type="ECO:0000256" key="1">
    <source>
        <dbReference type="ARBA" id="ARBA00000085"/>
    </source>
</evidence>
<dbReference type="GO" id="GO:0005524">
    <property type="term" value="F:ATP binding"/>
    <property type="evidence" value="ECO:0007669"/>
    <property type="project" value="UniProtKB-KW"/>
</dbReference>
<dbReference type="SMART" id="SM00304">
    <property type="entry name" value="HAMP"/>
    <property type="match status" value="1"/>
</dbReference>
<keyword evidence="10" id="KW-0902">Two-component regulatory system</keyword>
<evidence type="ECO:0000256" key="11">
    <source>
        <dbReference type="ARBA" id="ARBA00023136"/>
    </source>
</evidence>
<comment type="subcellular location">
    <subcellularLocation>
        <location evidence="2">Cell membrane</location>
        <topology evidence="2">Multi-pass membrane protein</topology>
    </subcellularLocation>
</comment>
<dbReference type="InterPro" id="IPR003660">
    <property type="entry name" value="HAMP_dom"/>
</dbReference>
<evidence type="ECO:0000256" key="4">
    <source>
        <dbReference type="ARBA" id="ARBA00022475"/>
    </source>
</evidence>
<dbReference type="SUPFAM" id="SSF158472">
    <property type="entry name" value="HAMP domain-like"/>
    <property type="match status" value="1"/>
</dbReference>
<dbReference type="GO" id="GO:0000155">
    <property type="term" value="F:phosphorelay sensor kinase activity"/>
    <property type="evidence" value="ECO:0007669"/>
    <property type="project" value="InterPro"/>
</dbReference>
<dbReference type="Pfam" id="PF00672">
    <property type="entry name" value="HAMP"/>
    <property type="match status" value="1"/>
</dbReference>
<dbReference type="Gene3D" id="3.30.450.20">
    <property type="entry name" value="PAS domain"/>
    <property type="match status" value="1"/>
</dbReference>
<dbReference type="GO" id="GO:0005886">
    <property type="term" value="C:plasma membrane"/>
    <property type="evidence" value="ECO:0007669"/>
    <property type="project" value="UniProtKB-SubCell"/>
</dbReference>
<keyword evidence="12" id="KW-1133">Transmembrane helix</keyword>
<name>A0A7W5B347_9BACL</name>
<evidence type="ECO:0000256" key="12">
    <source>
        <dbReference type="SAM" id="Phobius"/>
    </source>
</evidence>
<sequence>MRSWLGYLVPHKLKYRLFAVFALIILLPFSILNIHNYRNIESLMQNKISGQSHEQLDNLHRSLEDQLSIAFKTLIFLEQDLDVRNALQQPDKRNALENKRLMETKFKNLNNSFFLYNPSVYFTLLDDDGHVYTSYQPRVTLDYEQIMNTPSFVSMRSTGASYFWVSDDDNYTSRDISKSPTLLSLYATLKDNRNQTYGWARISIDFSFWFQSMLQKSANDQAYFIISRKGEVIASLAHDMALSEAAIGQVTNQPGNGYWKDTHHDALVNYSYLPSLDWYMVNQIPLSVLFNEMDGLKQRYYVTFYIITAAFIVVAFMISHAFTRPLSHMQKKMREAVSKDLRIRLPEKNYKGEVLELTQTFNQMMLDMNGLIHRLKAEERQRDAVHFQMLLAQVNPHFLLNTLNTMKWIGLRSKNEEIVEICISLGKLLETSLNADVDLIHLRDEIALTKAFIYIQQVRYSNSFEVEFSCEDEIEFALVPKLSLQPLVDNAIRHGIATVEGGRILIRAYTEPNPALDGEQLVLEVEDNGIGIEQAKLNQEIGRKRPGIGLANVSERLRLLFKAKGTLETQQLDQGTMFRMIMPCLLSKPYASNTNPPNESDLRTN</sequence>
<feature type="domain" description="HAMP" evidence="14">
    <location>
        <begin position="320"/>
        <end position="373"/>
    </location>
</feature>